<proteinExistence type="predicted"/>
<organism evidence="1 2">
    <name type="scientific">Chryseobacterium luteum</name>
    <dbReference type="NCBI Taxonomy" id="421531"/>
    <lineage>
        <taxon>Bacteria</taxon>
        <taxon>Pseudomonadati</taxon>
        <taxon>Bacteroidota</taxon>
        <taxon>Flavobacteriia</taxon>
        <taxon>Flavobacteriales</taxon>
        <taxon>Weeksellaceae</taxon>
        <taxon>Chryseobacterium group</taxon>
        <taxon>Chryseobacterium</taxon>
    </lineage>
</organism>
<evidence type="ECO:0008006" key="3">
    <source>
        <dbReference type="Google" id="ProtNLM"/>
    </source>
</evidence>
<dbReference type="Gene3D" id="3.60.60.10">
    <property type="entry name" value="Penicillin V Acylase, Chain A"/>
    <property type="match status" value="1"/>
</dbReference>
<comment type="caution">
    <text evidence="1">The sequence shown here is derived from an EMBL/GenBank/DDBJ whole genome shotgun (WGS) entry which is preliminary data.</text>
</comment>
<evidence type="ECO:0000313" key="2">
    <source>
        <dbReference type="Proteomes" id="UP000028703"/>
    </source>
</evidence>
<keyword evidence="2" id="KW-1185">Reference proteome</keyword>
<reference evidence="1 2" key="1">
    <citation type="submission" date="2014-07" db="EMBL/GenBank/DDBJ databases">
        <title>Genome of Chryseobacterium luteum DSM 18605.</title>
        <authorList>
            <person name="Stropko S.J."/>
            <person name="Pipes S.E."/>
            <person name="Newman J.D."/>
        </authorList>
    </citation>
    <scope>NUCLEOTIDE SEQUENCE [LARGE SCALE GENOMIC DNA]</scope>
    <source>
        <strain evidence="1 2">DSM 18605</strain>
    </source>
</reference>
<dbReference type="AlphaFoldDB" id="A0A085YZL1"/>
<name>A0A085YZL1_9FLAO</name>
<dbReference type="SUPFAM" id="SSF56235">
    <property type="entry name" value="N-terminal nucleophile aminohydrolases (Ntn hydrolases)"/>
    <property type="match status" value="1"/>
</dbReference>
<dbReference type="EMBL" id="JPRO01000024">
    <property type="protein sequence ID" value="KFE97624.1"/>
    <property type="molecule type" value="Genomic_DNA"/>
</dbReference>
<accession>A0A085YZL1</accession>
<dbReference type="eggNOG" id="COG3049">
    <property type="taxonomic scope" value="Bacteria"/>
</dbReference>
<dbReference type="STRING" id="421531.IX38_20370"/>
<sequence length="417" mass="47639">MFLIRHLRQAPKRWLQPSRKNHTKIINKYNSMRRTTTRKFNFPVYIILSLSFSILSWTKIHACTTVSAVASNGQVWTCNNEDGEIGVANFINVFPKSGEMKYGYFTLSYFSPTFGEGSSIQGGMNEVGLTFDFNTIHQVTGFDPKSKKAFPQGDQQILPHILGTMKSVQEVIEFFKIYWFQKGFTSAQMHVADRQGRFAIISASGIQLAEKGKFLVSTNFDICGKEDGSYCWRYPKAIALLNENEPNLKTMMSICRETKQGESTLYSNIQNLTTGDIWFLSKHDPQGTVKTNIAGLLSKGRKSYTFNDLKSLIEDRPLHQSAKPTRIELTENIKDKYFGTYNNDFTGKVKIEPDQNGIKITYSDGISTVLAQPQAENTFFVPNENVRVEFNLDKKTNQMIVSFYLNDFWRFDAWKSD</sequence>
<evidence type="ECO:0000313" key="1">
    <source>
        <dbReference type="EMBL" id="KFE97624.1"/>
    </source>
</evidence>
<dbReference type="Proteomes" id="UP000028703">
    <property type="component" value="Unassembled WGS sequence"/>
</dbReference>
<protein>
    <recommendedName>
        <fullName evidence="3">Choloylglycine hydrolase/NAAA C-terminal domain-containing protein</fullName>
    </recommendedName>
</protein>
<dbReference type="InterPro" id="IPR029055">
    <property type="entry name" value="Ntn_hydrolases_N"/>
</dbReference>
<gene>
    <name evidence="1" type="ORF">IX38_20370</name>
</gene>